<feature type="region of interest" description="Disordered" evidence="1">
    <location>
        <begin position="1"/>
        <end position="29"/>
    </location>
</feature>
<accession>Q1QGM9</accession>
<keyword evidence="3" id="KW-1185">Reference proteome</keyword>
<dbReference type="AlphaFoldDB" id="Q1QGM9"/>
<evidence type="ECO:0000313" key="3">
    <source>
        <dbReference type="Proteomes" id="UP000001953"/>
    </source>
</evidence>
<proteinExistence type="predicted"/>
<organism evidence="2 3">
    <name type="scientific">Nitrobacter hamburgensis (strain DSM 10229 / NCIMB 13809 / X14)</name>
    <dbReference type="NCBI Taxonomy" id="323097"/>
    <lineage>
        <taxon>Bacteria</taxon>
        <taxon>Pseudomonadati</taxon>
        <taxon>Pseudomonadota</taxon>
        <taxon>Alphaproteobacteria</taxon>
        <taxon>Hyphomicrobiales</taxon>
        <taxon>Nitrobacteraceae</taxon>
        <taxon>Nitrobacter</taxon>
    </lineage>
</organism>
<reference evidence="2 3" key="1">
    <citation type="submission" date="2006-03" db="EMBL/GenBank/DDBJ databases">
        <title>Complete sequence of chromosome of Nitrobacter hamburgensis X14.</title>
        <authorList>
            <consortium name="US DOE Joint Genome Institute"/>
            <person name="Copeland A."/>
            <person name="Lucas S."/>
            <person name="Lapidus A."/>
            <person name="Barry K."/>
            <person name="Detter J.C."/>
            <person name="Glavina del Rio T."/>
            <person name="Hammon N."/>
            <person name="Israni S."/>
            <person name="Dalin E."/>
            <person name="Tice H."/>
            <person name="Pitluck S."/>
            <person name="Chain P."/>
            <person name="Malfatti S."/>
            <person name="Shin M."/>
            <person name="Vergez L."/>
            <person name="Schmutz J."/>
            <person name="Larimer F."/>
            <person name="Land M."/>
            <person name="Hauser L."/>
            <person name="Kyrpides N."/>
            <person name="Ivanova N."/>
            <person name="Ward B."/>
            <person name="Arp D."/>
            <person name="Klotz M."/>
            <person name="Stein L."/>
            <person name="O'Mullan G."/>
            <person name="Starkenburg S."/>
            <person name="Sayavedra L."/>
            <person name="Poret-Peterson A.T."/>
            <person name="Gentry M.E."/>
            <person name="Bruce D."/>
            <person name="Richardson P."/>
        </authorList>
    </citation>
    <scope>NUCLEOTIDE SEQUENCE [LARGE SCALE GENOMIC DNA]</scope>
    <source>
        <strain evidence="3">DSM 10229 / NCIMB 13809 / X14</strain>
    </source>
</reference>
<dbReference type="HOGENOM" id="CLU_2233660_0_0_5"/>
<evidence type="ECO:0000313" key="2">
    <source>
        <dbReference type="EMBL" id="ABE64618.1"/>
    </source>
</evidence>
<gene>
    <name evidence="2" type="ordered locus">Nham_3933</name>
</gene>
<dbReference type="KEGG" id="nha:Nham_3933"/>
<evidence type="ECO:0000256" key="1">
    <source>
        <dbReference type="SAM" id="MobiDB-lite"/>
    </source>
</evidence>
<dbReference type="Proteomes" id="UP000001953">
    <property type="component" value="Chromosome"/>
</dbReference>
<sequence length="105" mass="11781">MMIGTALNHGTSSAGIPPNLRRTNNDPPSFRVKYDGVEIGSISKRHHHVEHRDFWSWGIDTMPLMSHGGGPPAGEARSFDQARKLFKEAFEKWKTSLPPSRLTRS</sequence>
<name>Q1QGM9_NITHX</name>
<dbReference type="EMBL" id="CP000319">
    <property type="protein sequence ID" value="ABE64618.1"/>
    <property type="molecule type" value="Genomic_DNA"/>
</dbReference>
<protein>
    <submittedName>
        <fullName evidence="2">Uncharacterized protein</fullName>
    </submittedName>
</protein>